<sequence>MPKQLRKLDDQGNPGEVTAEDQQNDCSYLSPVQIGTPPQMMNLAFDTGSGDLWIVGTDNVTLSGLCVENLAIKLASKLSPQCSKGASDGLLGLAFGQINTVKPKVATPVENVRADIPMSSELFTCHLGSWRDKDIDHGESFFTFGYIDQRCLKWRATALRVDDTSKGSWQFKSEPATVNEKTISHPGNTAIEDTAIYSSILDPTFLKDQQARIFPTGTPENKLPVVTFAVGGKQFQVQKEEFGLQIGDFMFDILGDTWLKGVYAIYHQGELRMMVISGGSSLGTF</sequence>
<name>A0A6A6EUL4_9PEZI</name>
<dbReference type="Pfam" id="PF00026">
    <property type="entry name" value="Asp"/>
    <property type="match status" value="1"/>
</dbReference>
<dbReference type="Gene3D" id="2.60.40.1960">
    <property type="match status" value="1"/>
</dbReference>
<dbReference type="GO" id="GO:0006508">
    <property type="term" value="P:proteolysis"/>
    <property type="evidence" value="ECO:0007669"/>
    <property type="project" value="UniProtKB-KW"/>
</dbReference>
<dbReference type="EMBL" id="ML994610">
    <property type="protein sequence ID" value="KAF2194971.1"/>
    <property type="molecule type" value="Genomic_DNA"/>
</dbReference>
<dbReference type="PRINTS" id="PR00792">
    <property type="entry name" value="PEPSIN"/>
</dbReference>
<dbReference type="PANTHER" id="PTHR47966:SF1">
    <property type="entry name" value="ASPARTYL PROTEINASE"/>
    <property type="match status" value="1"/>
</dbReference>
<organism evidence="4 5">
    <name type="scientific">Zopfia rhizophila CBS 207.26</name>
    <dbReference type="NCBI Taxonomy" id="1314779"/>
    <lineage>
        <taxon>Eukaryota</taxon>
        <taxon>Fungi</taxon>
        <taxon>Dikarya</taxon>
        <taxon>Ascomycota</taxon>
        <taxon>Pezizomycotina</taxon>
        <taxon>Dothideomycetes</taxon>
        <taxon>Dothideomycetes incertae sedis</taxon>
        <taxon>Zopfiaceae</taxon>
        <taxon>Zopfia</taxon>
    </lineage>
</organism>
<evidence type="ECO:0000256" key="2">
    <source>
        <dbReference type="SAM" id="MobiDB-lite"/>
    </source>
</evidence>
<keyword evidence="4" id="KW-0645">Protease</keyword>
<keyword evidence="5" id="KW-1185">Reference proteome</keyword>
<feature type="compositionally biased region" description="Basic and acidic residues" evidence="2">
    <location>
        <begin position="1"/>
        <end position="10"/>
    </location>
</feature>
<evidence type="ECO:0000256" key="1">
    <source>
        <dbReference type="ARBA" id="ARBA00007447"/>
    </source>
</evidence>
<dbReference type="InterPro" id="IPR021109">
    <property type="entry name" value="Peptidase_aspartic_dom_sf"/>
</dbReference>
<evidence type="ECO:0000259" key="3">
    <source>
        <dbReference type="PROSITE" id="PS51767"/>
    </source>
</evidence>
<dbReference type="PROSITE" id="PS51767">
    <property type="entry name" value="PEPTIDASE_A1"/>
    <property type="match status" value="1"/>
</dbReference>
<evidence type="ECO:0000313" key="5">
    <source>
        <dbReference type="Proteomes" id="UP000800200"/>
    </source>
</evidence>
<feature type="region of interest" description="Disordered" evidence="2">
    <location>
        <begin position="1"/>
        <end position="23"/>
    </location>
</feature>
<keyword evidence="4" id="KW-0378">Hydrolase</keyword>
<dbReference type="AlphaFoldDB" id="A0A6A6EUL4"/>
<evidence type="ECO:0000313" key="4">
    <source>
        <dbReference type="EMBL" id="KAF2194971.1"/>
    </source>
</evidence>
<comment type="similarity">
    <text evidence="1">Belongs to the peptidase A1 family.</text>
</comment>
<dbReference type="InterPro" id="IPR033121">
    <property type="entry name" value="PEPTIDASE_A1"/>
</dbReference>
<reference evidence="4" key="1">
    <citation type="journal article" date="2020" name="Stud. Mycol.">
        <title>101 Dothideomycetes genomes: a test case for predicting lifestyles and emergence of pathogens.</title>
        <authorList>
            <person name="Haridas S."/>
            <person name="Albert R."/>
            <person name="Binder M."/>
            <person name="Bloem J."/>
            <person name="Labutti K."/>
            <person name="Salamov A."/>
            <person name="Andreopoulos B."/>
            <person name="Baker S."/>
            <person name="Barry K."/>
            <person name="Bills G."/>
            <person name="Bluhm B."/>
            <person name="Cannon C."/>
            <person name="Castanera R."/>
            <person name="Culley D."/>
            <person name="Daum C."/>
            <person name="Ezra D."/>
            <person name="Gonzalez J."/>
            <person name="Henrissat B."/>
            <person name="Kuo A."/>
            <person name="Liang C."/>
            <person name="Lipzen A."/>
            <person name="Lutzoni F."/>
            <person name="Magnuson J."/>
            <person name="Mondo S."/>
            <person name="Nolan M."/>
            <person name="Ohm R."/>
            <person name="Pangilinan J."/>
            <person name="Park H.-J."/>
            <person name="Ramirez L."/>
            <person name="Alfaro M."/>
            <person name="Sun H."/>
            <person name="Tritt A."/>
            <person name="Yoshinaga Y."/>
            <person name="Zwiers L.-H."/>
            <person name="Turgeon B."/>
            <person name="Goodwin S."/>
            <person name="Spatafora J."/>
            <person name="Crous P."/>
            <person name="Grigoriev I."/>
        </authorList>
    </citation>
    <scope>NUCLEOTIDE SEQUENCE</scope>
    <source>
        <strain evidence="4">CBS 207.26</strain>
    </source>
</reference>
<dbReference type="InterPro" id="IPR001461">
    <property type="entry name" value="Aspartic_peptidase_A1"/>
</dbReference>
<dbReference type="Gene3D" id="2.40.70.10">
    <property type="entry name" value="Acid Proteases"/>
    <property type="match status" value="3"/>
</dbReference>
<dbReference type="OrthoDB" id="2747330at2759"/>
<accession>A0A6A6EUL4</accession>
<dbReference type="GO" id="GO:0004190">
    <property type="term" value="F:aspartic-type endopeptidase activity"/>
    <property type="evidence" value="ECO:0007669"/>
    <property type="project" value="InterPro"/>
</dbReference>
<proteinExistence type="inferred from homology"/>
<feature type="domain" description="Peptidase A1" evidence="3">
    <location>
        <begin position="1"/>
        <end position="285"/>
    </location>
</feature>
<protein>
    <submittedName>
        <fullName evidence="4">Acid protease</fullName>
    </submittedName>
</protein>
<dbReference type="Proteomes" id="UP000800200">
    <property type="component" value="Unassembled WGS sequence"/>
</dbReference>
<dbReference type="SUPFAM" id="SSF50630">
    <property type="entry name" value="Acid proteases"/>
    <property type="match status" value="1"/>
</dbReference>
<gene>
    <name evidence="4" type="ORF">K469DRAFT_733784</name>
</gene>
<dbReference type="PANTHER" id="PTHR47966">
    <property type="entry name" value="BETA-SITE APP-CLEAVING ENZYME, ISOFORM A-RELATED"/>
    <property type="match status" value="1"/>
</dbReference>